<evidence type="ECO:0000313" key="2">
    <source>
        <dbReference type="Proteomes" id="UP001500603"/>
    </source>
</evidence>
<evidence type="ECO:0008006" key="3">
    <source>
        <dbReference type="Google" id="ProtNLM"/>
    </source>
</evidence>
<comment type="caution">
    <text evidence="1">The sequence shown here is derived from an EMBL/GenBank/DDBJ whole genome shotgun (WGS) entry which is preliminary data.</text>
</comment>
<accession>A0ABP9L152</accession>
<gene>
    <name evidence="1" type="ORF">GCM10023318_60280</name>
</gene>
<sequence>MHSVHFTAETSLNGVVERDFTVGEVPGVLFSPASGSDPAPLVLMAHSGGQHKRAPGIVGRAHRFVTCCGFAVAAIDAPGHGDRPRTTEFEQRVAALRQAQSAGEPVTAIVVDLHTYLAERAVPEWRVTLDALRELPQIGTEGPVGFWGIMQGTGIGVPLTAAEPRISAAVFGCLGHESLTEAAAQITVPIEFLLQWDDELLARESGLALFDAFASKQKTLHANAGGHFEVPRFEVDSATRFFARHLGQAVRSPA</sequence>
<dbReference type="RefSeq" id="WP_425577749.1">
    <property type="nucleotide sequence ID" value="NZ_BAABJM010000010.1"/>
</dbReference>
<keyword evidence="2" id="KW-1185">Reference proteome</keyword>
<evidence type="ECO:0000313" key="1">
    <source>
        <dbReference type="EMBL" id="GAA5069222.1"/>
    </source>
</evidence>
<organism evidence="1 2">
    <name type="scientific">Nocardia callitridis</name>
    <dbReference type="NCBI Taxonomy" id="648753"/>
    <lineage>
        <taxon>Bacteria</taxon>
        <taxon>Bacillati</taxon>
        <taxon>Actinomycetota</taxon>
        <taxon>Actinomycetes</taxon>
        <taxon>Mycobacteriales</taxon>
        <taxon>Nocardiaceae</taxon>
        <taxon>Nocardia</taxon>
    </lineage>
</organism>
<name>A0ABP9L152_9NOCA</name>
<protein>
    <recommendedName>
        <fullName evidence="3">Alpha/beta hydrolase</fullName>
    </recommendedName>
</protein>
<dbReference type="SUPFAM" id="SSF53474">
    <property type="entry name" value="alpha/beta-Hydrolases"/>
    <property type="match status" value="1"/>
</dbReference>
<dbReference type="EMBL" id="BAABJM010000010">
    <property type="protein sequence ID" value="GAA5069222.1"/>
    <property type="molecule type" value="Genomic_DNA"/>
</dbReference>
<dbReference type="Gene3D" id="3.40.50.1820">
    <property type="entry name" value="alpha/beta hydrolase"/>
    <property type="match status" value="1"/>
</dbReference>
<reference evidence="2" key="1">
    <citation type="journal article" date="2019" name="Int. J. Syst. Evol. Microbiol.">
        <title>The Global Catalogue of Microorganisms (GCM) 10K type strain sequencing project: providing services to taxonomists for standard genome sequencing and annotation.</title>
        <authorList>
            <consortium name="The Broad Institute Genomics Platform"/>
            <consortium name="The Broad Institute Genome Sequencing Center for Infectious Disease"/>
            <person name="Wu L."/>
            <person name="Ma J."/>
        </authorList>
    </citation>
    <scope>NUCLEOTIDE SEQUENCE [LARGE SCALE GENOMIC DNA]</scope>
    <source>
        <strain evidence="2">JCM 18298</strain>
    </source>
</reference>
<proteinExistence type="predicted"/>
<dbReference type="Proteomes" id="UP001500603">
    <property type="component" value="Unassembled WGS sequence"/>
</dbReference>
<dbReference type="InterPro" id="IPR029058">
    <property type="entry name" value="AB_hydrolase_fold"/>
</dbReference>